<dbReference type="InterPro" id="IPR005025">
    <property type="entry name" value="FMN_Rdtase-like_dom"/>
</dbReference>
<dbReference type="InterPro" id="IPR029039">
    <property type="entry name" value="Flavoprotein-like_sf"/>
</dbReference>
<dbReference type="GO" id="GO:0016491">
    <property type="term" value="F:oxidoreductase activity"/>
    <property type="evidence" value="ECO:0007669"/>
    <property type="project" value="InterPro"/>
</dbReference>
<sequence length="196" mass="21483">MVVAVLQGSVRTERMGDRAAKWVVSQLQKRGHEAVVVDAAALDLPLLDKMWKEVKTDGSIDSASLRMKLAQIAELYARADGYVVVSGEYNHSIPPALTNLIDYFLEEYAFRPSAIVCYSAGPYGGVRAAMQLRALLPEVGLPTIPSLQPIPSIGSSLSAQGVALTQDLAEKSGKFFDEFDWYMRAMKAEREKGVPY</sequence>
<dbReference type="EMBL" id="JACHIP010000006">
    <property type="protein sequence ID" value="MBB5059493.1"/>
    <property type="molecule type" value="Genomic_DNA"/>
</dbReference>
<reference evidence="2 3" key="1">
    <citation type="submission" date="2020-08" db="EMBL/GenBank/DDBJ databases">
        <title>Genomic Encyclopedia of Type Strains, Phase IV (KMG-V): Genome sequencing to study the core and pangenomes of soil and plant-associated prokaryotes.</title>
        <authorList>
            <person name="Whitman W."/>
        </authorList>
    </citation>
    <scope>NUCLEOTIDE SEQUENCE [LARGE SCALE GENOMIC DNA]</scope>
    <source>
        <strain evidence="2 3">M8UP14</strain>
    </source>
</reference>
<dbReference type="Pfam" id="PF03358">
    <property type="entry name" value="FMN_red"/>
    <property type="match status" value="1"/>
</dbReference>
<keyword evidence="3" id="KW-1185">Reference proteome</keyword>
<accession>A0A7W8E4W7</accession>
<dbReference type="Proteomes" id="UP000540989">
    <property type="component" value="Unassembled WGS sequence"/>
</dbReference>
<gene>
    <name evidence="2" type="ORF">HDF16_004219</name>
</gene>
<dbReference type="SUPFAM" id="SSF52218">
    <property type="entry name" value="Flavoproteins"/>
    <property type="match status" value="1"/>
</dbReference>
<dbReference type="PANTHER" id="PTHR30543:SF21">
    <property type="entry name" value="NAD(P)H-DEPENDENT FMN REDUCTASE LOT6"/>
    <property type="match status" value="1"/>
</dbReference>
<dbReference type="InterPro" id="IPR050712">
    <property type="entry name" value="NAD(P)H-dep_reductase"/>
</dbReference>
<evidence type="ECO:0000313" key="2">
    <source>
        <dbReference type="EMBL" id="MBB5059493.1"/>
    </source>
</evidence>
<evidence type="ECO:0000313" key="3">
    <source>
        <dbReference type="Proteomes" id="UP000540989"/>
    </source>
</evidence>
<dbReference type="RefSeq" id="WP_184221072.1">
    <property type="nucleotide sequence ID" value="NZ_JACHIP010000006.1"/>
</dbReference>
<proteinExistence type="predicted"/>
<comment type="caution">
    <text evidence="2">The sequence shown here is derived from an EMBL/GenBank/DDBJ whole genome shotgun (WGS) entry which is preliminary data.</text>
</comment>
<name>A0A7W8E4W7_9BACT</name>
<protein>
    <submittedName>
        <fullName evidence="2">NAD(P)H-dependent FMN reductase</fullName>
    </submittedName>
</protein>
<evidence type="ECO:0000259" key="1">
    <source>
        <dbReference type="Pfam" id="PF03358"/>
    </source>
</evidence>
<dbReference type="AlphaFoldDB" id="A0A7W8E4W7"/>
<organism evidence="2 3">
    <name type="scientific">Granulicella aggregans</name>
    <dbReference type="NCBI Taxonomy" id="474949"/>
    <lineage>
        <taxon>Bacteria</taxon>
        <taxon>Pseudomonadati</taxon>
        <taxon>Acidobacteriota</taxon>
        <taxon>Terriglobia</taxon>
        <taxon>Terriglobales</taxon>
        <taxon>Acidobacteriaceae</taxon>
        <taxon>Granulicella</taxon>
    </lineage>
</organism>
<dbReference type="PANTHER" id="PTHR30543">
    <property type="entry name" value="CHROMATE REDUCTASE"/>
    <property type="match status" value="1"/>
</dbReference>
<dbReference type="Gene3D" id="3.40.50.360">
    <property type="match status" value="1"/>
</dbReference>
<feature type="domain" description="NADPH-dependent FMN reductase-like" evidence="1">
    <location>
        <begin position="1"/>
        <end position="148"/>
    </location>
</feature>
<dbReference type="GO" id="GO:0005829">
    <property type="term" value="C:cytosol"/>
    <property type="evidence" value="ECO:0007669"/>
    <property type="project" value="TreeGrafter"/>
</dbReference>
<dbReference type="GO" id="GO:0010181">
    <property type="term" value="F:FMN binding"/>
    <property type="evidence" value="ECO:0007669"/>
    <property type="project" value="TreeGrafter"/>
</dbReference>